<dbReference type="AlphaFoldDB" id="A0ABD2HW75"/>
<reference evidence="13 14" key="1">
    <citation type="submission" date="2024-10" db="EMBL/GenBank/DDBJ databases">
        <authorList>
            <person name="Kim D."/>
        </authorList>
    </citation>
    <scope>NUCLEOTIDE SEQUENCE [LARGE SCALE GENOMIC DNA]</scope>
    <source>
        <strain evidence="13">Taebaek</strain>
    </source>
</reference>
<gene>
    <name evidence="13" type="ORF">niasHS_017573</name>
</gene>
<evidence type="ECO:0000256" key="9">
    <source>
        <dbReference type="ARBA" id="ARBA00023170"/>
    </source>
</evidence>
<dbReference type="FunFam" id="3.30.50.10:FF:000030">
    <property type="entry name" value="Nuclear Hormone Receptor family"/>
    <property type="match status" value="1"/>
</dbReference>
<organism evidence="13 14">
    <name type="scientific">Heterodera schachtii</name>
    <name type="common">Sugarbeet cyst nematode worm</name>
    <name type="synonym">Tylenchus schachtii</name>
    <dbReference type="NCBI Taxonomy" id="97005"/>
    <lineage>
        <taxon>Eukaryota</taxon>
        <taxon>Metazoa</taxon>
        <taxon>Ecdysozoa</taxon>
        <taxon>Nematoda</taxon>
        <taxon>Chromadorea</taxon>
        <taxon>Rhabditida</taxon>
        <taxon>Tylenchina</taxon>
        <taxon>Tylenchomorpha</taxon>
        <taxon>Tylenchoidea</taxon>
        <taxon>Heteroderidae</taxon>
        <taxon>Heteroderinae</taxon>
        <taxon>Heterodera</taxon>
    </lineage>
</organism>
<keyword evidence="4" id="KW-0863">Zinc-finger</keyword>
<dbReference type="GO" id="GO:0005634">
    <property type="term" value="C:nucleus"/>
    <property type="evidence" value="ECO:0007669"/>
    <property type="project" value="UniProtKB-SubCell"/>
</dbReference>
<dbReference type="InterPro" id="IPR014729">
    <property type="entry name" value="Rossmann-like_a/b/a_fold"/>
</dbReference>
<evidence type="ECO:0000256" key="3">
    <source>
        <dbReference type="ARBA" id="ARBA00022723"/>
    </source>
</evidence>
<dbReference type="PROSITE" id="PS51030">
    <property type="entry name" value="NUCLEAR_REC_DBD_2"/>
    <property type="match status" value="1"/>
</dbReference>
<dbReference type="PANTHER" id="PTHR24085:SF9">
    <property type="match status" value="1"/>
</dbReference>
<evidence type="ECO:0000256" key="8">
    <source>
        <dbReference type="ARBA" id="ARBA00023163"/>
    </source>
</evidence>
<feature type="region of interest" description="Disordered" evidence="11">
    <location>
        <begin position="151"/>
        <end position="183"/>
    </location>
</feature>
<dbReference type="GO" id="GO:0008270">
    <property type="term" value="F:zinc ion binding"/>
    <property type="evidence" value="ECO:0007669"/>
    <property type="project" value="UniProtKB-KW"/>
</dbReference>
<feature type="compositionally biased region" description="Basic and acidic residues" evidence="11">
    <location>
        <begin position="155"/>
        <end position="183"/>
    </location>
</feature>
<dbReference type="Gene3D" id="3.40.50.620">
    <property type="entry name" value="HUPs"/>
    <property type="match status" value="1"/>
</dbReference>
<evidence type="ECO:0000256" key="7">
    <source>
        <dbReference type="ARBA" id="ARBA00023125"/>
    </source>
</evidence>
<dbReference type="InterPro" id="IPR013088">
    <property type="entry name" value="Znf_NHR/GATA"/>
</dbReference>
<dbReference type="SUPFAM" id="SSF57716">
    <property type="entry name" value="Glucocorticoid receptor-like (DNA-binding domain)"/>
    <property type="match status" value="1"/>
</dbReference>
<evidence type="ECO:0000313" key="14">
    <source>
        <dbReference type="Proteomes" id="UP001620645"/>
    </source>
</evidence>
<dbReference type="EMBL" id="JBICCN010000373">
    <property type="protein sequence ID" value="KAL3072599.1"/>
    <property type="molecule type" value="Genomic_DNA"/>
</dbReference>
<evidence type="ECO:0000256" key="1">
    <source>
        <dbReference type="ARBA" id="ARBA00004123"/>
    </source>
</evidence>
<keyword evidence="5" id="KW-0862">Zinc</keyword>
<keyword evidence="7" id="KW-0238">DNA-binding</keyword>
<evidence type="ECO:0000259" key="12">
    <source>
        <dbReference type="PROSITE" id="PS51030"/>
    </source>
</evidence>
<keyword evidence="3" id="KW-0479">Metal-binding</keyword>
<evidence type="ECO:0000256" key="6">
    <source>
        <dbReference type="ARBA" id="ARBA00023015"/>
    </source>
</evidence>
<name>A0ABD2HW75_HETSC</name>
<evidence type="ECO:0000256" key="5">
    <source>
        <dbReference type="ARBA" id="ARBA00022833"/>
    </source>
</evidence>
<evidence type="ECO:0000313" key="13">
    <source>
        <dbReference type="EMBL" id="KAL3072599.1"/>
    </source>
</evidence>
<comment type="similarity">
    <text evidence="2">Belongs to the nuclear hormone receptor family.</text>
</comment>
<dbReference type="Proteomes" id="UP001620645">
    <property type="component" value="Unassembled WGS sequence"/>
</dbReference>
<dbReference type="CDD" id="cd06916">
    <property type="entry name" value="NR_DBD_like"/>
    <property type="match status" value="1"/>
</dbReference>
<dbReference type="Gene3D" id="3.30.50.10">
    <property type="entry name" value="Erythroid Transcription Factor GATA-1, subunit A"/>
    <property type="match status" value="1"/>
</dbReference>
<comment type="caution">
    <text evidence="13">The sequence shown here is derived from an EMBL/GenBank/DDBJ whole genome shotgun (WGS) entry which is preliminary data.</text>
</comment>
<keyword evidence="10" id="KW-0539">Nucleus</keyword>
<feature type="domain" description="Nuclear receptor" evidence="12">
    <location>
        <begin position="323"/>
        <end position="398"/>
    </location>
</feature>
<accession>A0ABD2HW75</accession>
<evidence type="ECO:0000256" key="2">
    <source>
        <dbReference type="ARBA" id="ARBA00005993"/>
    </source>
</evidence>
<sequence length="668" mass="73088">MGHFTAKCADSAHLTPQQMLKNAIPSFPANFAAQLPNSRPNFLPTADSSSFSAKIFQINAIQNTATKRLQVNNNGNGSSAQCHVSGQGVVAVQQTSAVCKIAAVEEPSDSGNETSSLSPGHTPMTVSSPTHSLSSRSNSFSVSNILRVPQQLRFGQKERTDKGTTDKWTTDKGTTELGEEKKWEETATHCQPKSVQMNGTTKALADPPQPFQPHAPFGNHCAIASTPFGHPLHSAFRAPAVCGAFSAPLHPSVAHPLGSVFPFHPPPGVVFASGAPRAASVSSAIAPFFFAPSPSSSHGINPLFLSNSAALLSLLHQQQQHQNECCVVCGDRASGHHYGVQSCEGCKGFFRRAIQNGVQFACSKKEKCVVDKVSRNRCQKCRLAKCLRVGMQQTHVRLEKNRKRKSDSEQRDVGLESTRQAIELINAVVMAFKSSFLTLVDTNSATSAQLLNMPNLNTARHHCQLFVEAIPTFDAFNSDTLLSSDVVSAVMIVLLVLLKADDGNQHKALQLREEQLGRVRQCFAELELHWEEVAVFISVVITFYCRSERVQQLYKSLCQGLLIKLSDRNAEDGENVNPKNDLLNSAENNDVSPSNFDDIVTPWTVFATTSKGIDYEKLIERFGCRKITDDLVTRIENLTGKKAHAMLRRRLFFAHRPLLIAATIHDKL</sequence>
<dbReference type="Pfam" id="PF00105">
    <property type="entry name" value="zf-C4"/>
    <property type="match status" value="1"/>
</dbReference>
<dbReference type="PRINTS" id="PR00047">
    <property type="entry name" value="STROIDFINGER"/>
</dbReference>
<evidence type="ECO:0000256" key="11">
    <source>
        <dbReference type="SAM" id="MobiDB-lite"/>
    </source>
</evidence>
<dbReference type="InterPro" id="IPR001628">
    <property type="entry name" value="Znf_hrmn_rcpt"/>
</dbReference>
<dbReference type="SUPFAM" id="SSF52374">
    <property type="entry name" value="Nucleotidylyl transferase"/>
    <property type="match status" value="1"/>
</dbReference>
<evidence type="ECO:0000256" key="10">
    <source>
        <dbReference type="ARBA" id="ARBA00023242"/>
    </source>
</evidence>
<dbReference type="PROSITE" id="PS00031">
    <property type="entry name" value="NUCLEAR_REC_DBD_1"/>
    <property type="match status" value="1"/>
</dbReference>
<keyword evidence="6" id="KW-0805">Transcription regulation</keyword>
<keyword evidence="9" id="KW-0675">Receptor</keyword>
<keyword evidence="14" id="KW-1185">Reference proteome</keyword>
<dbReference type="PANTHER" id="PTHR24085">
    <property type="entry name" value="NUCLEAR HORMONE RECEPTOR"/>
    <property type="match status" value="1"/>
</dbReference>
<keyword evidence="8" id="KW-0804">Transcription</keyword>
<feature type="region of interest" description="Disordered" evidence="11">
    <location>
        <begin position="104"/>
        <end position="138"/>
    </location>
</feature>
<protein>
    <recommendedName>
        <fullName evidence="12">Nuclear receptor domain-containing protein</fullName>
    </recommendedName>
</protein>
<dbReference type="SMART" id="SM00399">
    <property type="entry name" value="ZnF_C4"/>
    <property type="match status" value="1"/>
</dbReference>
<dbReference type="GO" id="GO:0003677">
    <property type="term" value="F:DNA binding"/>
    <property type="evidence" value="ECO:0007669"/>
    <property type="project" value="UniProtKB-KW"/>
</dbReference>
<comment type="subcellular location">
    <subcellularLocation>
        <location evidence="1">Nucleus</location>
    </subcellularLocation>
</comment>
<evidence type="ECO:0000256" key="4">
    <source>
        <dbReference type="ARBA" id="ARBA00022771"/>
    </source>
</evidence>
<proteinExistence type="inferred from homology"/>
<feature type="compositionally biased region" description="Polar residues" evidence="11">
    <location>
        <begin position="109"/>
        <end position="131"/>
    </location>
</feature>